<protein>
    <recommendedName>
        <fullName evidence="5">ABC transporter domain-containing protein</fullName>
    </recommendedName>
</protein>
<sequence length="232" mass="25453">MSNPVSPVVELRGVSRSYRWRGTVRSVLKELDCVVLPGTIMGIQGTSGTGKTTLARILAGLDRSFSGVRRLMDDLPREAVQMVFQDSLQAFNPRLSLEVSLGEALAASGRLSWSGSPRERRALLSRAVAQVGLEPPLLRRTPGRLSGGQRQRAAIARALLMDPAVLVLDEPVAALDLSIQAKILNLLQRLREDRLQAGRPVALVLISHDPAVLRHLCGEIYSLQEGRLWREE</sequence>
<keyword evidence="2" id="KW-0813">Transport</keyword>
<gene>
    <name evidence="6" type="ORF">AU468_03160</name>
</gene>
<keyword evidence="4" id="KW-0067">ATP-binding</keyword>
<dbReference type="GO" id="GO:0055085">
    <property type="term" value="P:transmembrane transport"/>
    <property type="evidence" value="ECO:0007669"/>
    <property type="project" value="UniProtKB-ARBA"/>
</dbReference>
<dbReference type="PANTHER" id="PTHR43776:SF7">
    <property type="entry name" value="D,D-DIPEPTIDE TRANSPORT ATP-BINDING PROTEIN DDPF-RELATED"/>
    <property type="match status" value="1"/>
</dbReference>
<dbReference type="InterPro" id="IPR003593">
    <property type="entry name" value="AAA+_ATPase"/>
</dbReference>
<dbReference type="InterPro" id="IPR050319">
    <property type="entry name" value="ABC_transp_ATP-bind"/>
</dbReference>
<evidence type="ECO:0000256" key="4">
    <source>
        <dbReference type="ARBA" id="ARBA00022840"/>
    </source>
</evidence>
<comment type="similarity">
    <text evidence="1">Belongs to the ABC transporter superfamily.</text>
</comment>
<evidence type="ECO:0000259" key="5">
    <source>
        <dbReference type="PROSITE" id="PS50893"/>
    </source>
</evidence>
<evidence type="ECO:0000313" key="7">
    <source>
        <dbReference type="Proteomes" id="UP000237350"/>
    </source>
</evidence>
<dbReference type="RefSeq" id="WP_103679475.1">
    <property type="nucleotide sequence ID" value="NZ_LPWH01000014.1"/>
</dbReference>
<dbReference type="PROSITE" id="PS50893">
    <property type="entry name" value="ABC_TRANSPORTER_2"/>
    <property type="match status" value="1"/>
</dbReference>
<dbReference type="InterPro" id="IPR003439">
    <property type="entry name" value="ABC_transporter-like_ATP-bd"/>
</dbReference>
<accession>A0A2S4JYN4</accession>
<evidence type="ECO:0000256" key="2">
    <source>
        <dbReference type="ARBA" id="ARBA00022448"/>
    </source>
</evidence>
<dbReference type="Proteomes" id="UP000237350">
    <property type="component" value="Unassembled WGS sequence"/>
</dbReference>
<dbReference type="Pfam" id="PF00005">
    <property type="entry name" value="ABC_tran"/>
    <property type="match status" value="1"/>
</dbReference>
<keyword evidence="3" id="KW-0547">Nucleotide-binding</keyword>
<dbReference type="AlphaFoldDB" id="A0A2S4JYN4"/>
<organism evidence="6 7">
    <name type="scientific">Alkalispirochaeta sphaeroplastigenens</name>
    <dbReference type="NCBI Taxonomy" id="1187066"/>
    <lineage>
        <taxon>Bacteria</taxon>
        <taxon>Pseudomonadati</taxon>
        <taxon>Spirochaetota</taxon>
        <taxon>Spirochaetia</taxon>
        <taxon>Spirochaetales</taxon>
        <taxon>Spirochaetaceae</taxon>
        <taxon>Alkalispirochaeta</taxon>
    </lineage>
</organism>
<dbReference type="InterPro" id="IPR027417">
    <property type="entry name" value="P-loop_NTPase"/>
</dbReference>
<dbReference type="PROSITE" id="PS00211">
    <property type="entry name" value="ABC_TRANSPORTER_1"/>
    <property type="match status" value="1"/>
</dbReference>
<evidence type="ECO:0000313" key="6">
    <source>
        <dbReference type="EMBL" id="POR04632.1"/>
    </source>
</evidence>
<dbReference type="InterPro" id="IPR017871">
    <property type="entry name" value="ABC_transporter-like_CS"/>
</dbReference>
<dbReference type="PANTHER" id="PTHR43776">
    <property type="entry name" value="TRANSPORT ATP-BINDING PROTEIN"/>
    <property type="match status" value="1"/>
</dbReference>
<evidence type="ECO:0000256" key="3">
    <source>
        <dbReference type="ARBA" id="ARBA00022741"/>
    </source>
</evidence>
<dbReference type="OrthoDB" id="450820at2"/>
<dbReference type="GO" id="GO:0016887">
    <property type="term" value="F:ATP hydrolysis activity"/>
    <property type="evidence" value="ECO:0007669"/>
    <property type="project" value="InterPro"/>
</dbReference>
<proteinExistence type="inferred from homology"/>
<dbReference type="Gene3D" id="3.40.50.300">
    <property type="entry name" value="P-loop containing nucleotide triphosphate hydrolases"/>
    <property type="match status" value="1"/>
</dbReference>
<keyword evidence="7" id="KW-1185">Reference proteome</keyword>
<dbReference type="EMBL" id="LPWH01000014">
    <property type="protein sequence ID" value="POR04632.1"/>
    <property type="molecule type" value="Genomic_DNA"/>
</dbReference>
<evidence type="ECO:0000256" key="1">
    <source>
        <dbReference type="ARBA" id="ARBA00005417"/>
    </source>
</evidence>
<comment type="caution">
    <text evidence="6">The sequence shown here is derived from an EMBL/GenBank/DDBJ whole genome shotgun (WGS) entry which is preliminary data.</text>
</comment>
<dbReference type="SUPFAM" id="SSF52540">
    <property type="entry name" value="P-loop containing nucleoside triphosphate hydrolases"/>
    <property type="match status" value="1"/>
</dbReference>
<reference evidence="7" key="1">
    <citation type="submission" date="2015-12" db="EMBL/GenBank/DDBJ databases">
        <authorList>
            <person name="Lodha T.D."/>
            <person name="Chintalapati S."/>
            <person name="Chintalapati V.R."/>
            <person name="Sravanthi T."/>
        </authorList>
    </citation>
    <scope>NUCLEOTIDE SEQUENCE [LARGE SCALE GENOMIC DNA]</scope>
    <source>
        <strain evidence="7">JC133</strain>
    </source>
</reference>
<feature type="domain" description="ABC transporter" evidence="5">
    <location>
        <begin position="9"/>
        <end position="232"/>
    </location>
</feature>
<dbReference type="GO" id="GO:0005524">
    <property type="term" value="F:ATP binding"/>
    <property type="evidence" value="ECO:0007669"/>
    <property type="project" value="UniProtKB-KW"/>
</dbReference>
<dbReference type="SMART" id="SM00382">
    <property type="entry name" value="AAA"/>
    <property type="match status" value="1"/>
</dbReference>
<name>A0A2S4JYN4_9SPIO</name>